<proteinExistence type="predicted"/>
<evidence type="ECO:0000256" key="6">
    <source>
        <dbReference type="SAM" id="MobiDB-lite"/>
    </source>
</evidence>
<name>A0ABW0LWD4_9BACL</name>
<dbReference type="Pfam" id="PF03600">
    <property type="entry name" value="CitMHS"/>
    <property type="match status" value="1"/>
</dbReference>
<keyword evidence="2" id="KW-0813">Transport</keyword>
<feature type="transmembrane region" description="Helical" evidence="7">
    <location>
        <begin position="12"/>
        <end position="31"/>
    </location>
</feature>
<keyword evidence="3 7" id="KW-0812">Transmembrane</keyword>
<feature type="compositionally biased region" description="Basic and acidic residues" evidence="6">
    <location>
        <begin position="136"/>
        <end position="145"/>
    </location>
</feature>
<evidence type="ECO:0000259" key="8">
    <source>
        <dbReference type="Pfam" id="PF03600"/>
    </source>
</evidence>
<dbReference type="InterPro" id="IPR051475">
    <property type="entry name" value="Diverse_Ion_Transporter"/>
</dbReference>
<evidence type="ECO:0000256" key="1">
    <source>
        <dbReference type="ARBA" id="ARBA00004141"/>
    </source>
</evidence>
<keyword evidence="5 7" id="KW-0472">Membrane</keyword>
<evidence type="ECO:0000256" key="3">
    <source>
        <dbReference type="ARBA" id="ARBA00022692"/>
    </source>
</evidence>
<sequence>MSFLHAGYIWQVVWNATLSLIGVMVLTAVMDGNGFFRWAALHIVRRFHDRRLLLLTGLALFSCLITTFFNNDGTILIMTPIVLEATALLGMGKTARIAFLLSVGLIRFPADDSRLVRVLDGALVAKPALTNENRARYRESADRRGVDRKRRSGTMEEGRFTVPEGGAKRRRAGAPRARNSLRAPGLRASPAM</sequence>
<reference evidence="10" key="1">
    <citation type="journal article" date="2019" name="Int. J. Syst. Evol. Microbiol.">
        <title>The Global Catalogue of Microorganisms (GCM) 10K type strain sequencing project: providing services to taxonomists for standard genome sequencing and annotation.</title>
        <authorList>
            <consortium name="The Broad Institute Genomics Platform"/>
            <consortium name="The Broad Institute Genome Sequencing Center for Infectious Disease"/>
            <person name="Wu L."/>
            <person name="Ma J."/>
        </authorList>
    </citation>
    <scope>NUCLEOTIDE SEQUENCE [LARGE SCALE GENOMIC DNA]</scope>
    <source>
        <strain evidence="10">CCUG 57113</strain>
    </source>
</reference>
<evidence type="ECO:0000313" key="10">
    <source>
        <dbReference type="Proteomes" id="UP001596105"/>
    </source>
</evidence>
<evidence type="ECO:0000256" key="4">
    <source>
        <dbReference type="ARBA" id="ARBA00022989"/>
    </source>
</evidence>
<feature type="domain" description="Citrate transporter-like" evidence="8">
    <location>
        <begin position="12"/>
        <end position="94"/>
    </location>
</feature>
<feature type="transmembrane region" description="Helical" evidence="7">
    <location>
        <begin position="75"/>
        <end position="92"/>
    </location>
</feature>
<keyword evidence="4 7" id="KW-1133">Transmembrane helix</keyword>
<evidence type="ECO:0000256" key="5">
    <source>
        <dbReference type="ARBA" id="ARBA00023136"/>
    </source>
</evidence>
<organism evidence="9 10">
    <name type="scientific">Cohnella suwonensis</name>
    <dbReference type="NCBI Taxonomy" id="696072"/>
    <lineage>
        <taxon>Bacteria</taxon>
        <taxon>Bacillati</taxon>
        <taxon>Bacillota</taxon>
        <taxon>Bacilli</taxon>
        <taxon>Bacillales</taxon>
        <taxon>Paenibacillaceae</taxon>
        <taxon>Cohnella</taxon>
    </lineage>
</organism>
<dbReference type="EMBL" id="JBHSMH010000049">
    <property type="protein sequence ID" value="MFC5470043.1"/>
    <property type="molecule type" value="Genomic_DNA"/>
</dbReference>
<gene>
    <name evidence="9" type="ORF">ACFPPD_15105</name>
</gene>
<dbReference type="RefSeq" id="WP_209749396.1">
    <property type="nucleotide sequence ID" value="NZ_JBHSMH010000049.1"/>
</dbReference>
<evidence type="ECO:0000256" key="7">
    <source>
        <dbReference type="SAM" id="Phobius"/>
    </source>
</evidence>
<dbReference type="PANTHER" id="PTHR43568:SF1">
    <property type="entry name" value="P PROTEIN"/>
    <property type="match status" value="1"/>
</dbReference>
<evidence type="ECO:0000313" key="9">
    <source>
        <dbReference type="EMBL" id="MFC5470043.1"/>
    </source>
</evidence>
<accession>A0ABW0LWD4</accession>
<dbReference type="InterPro" id="IPR004680">
    <property type="entry name" value="Cit_transptr-like_dom"/>
</dbReference>
<protein>
    <submittedName>
        <fullName evidence="9">SLC13 family permease</fullName>
    </submittedName>
</protein>
<feature type="region of interest" description="Disordered" evidence="6">
    <location>
        <begin position="136"/>
        <end position="192"/>
    </location>
</feature>
<dbReference type="PANTHER" id="PTHR43568">
    <property type="entry name" value="P PROTEIN"/>
    <property type="match status" value="1"/>
</dbReference>
<feature type="transmembrane region" description="Helical" evidence="7">
    <location>
        <begin position="52"/>
        <end position="69"/>
    </location>
</feature>
<evidence type="ECO:0000256" key="2">
    <source>
        <dbReference type="ARBA" id="ARBA00022448"/>
    </source>
</evidence>
<comment type="caution">
    <text evidence="9">The sequence shown here is derived from an EMBL/GenBank/DDBJ whole genome shotgun (WGS) entry which is preliminary data.</text>
</comment>
<keyword evidence="10" id="KW-1185">Reference proteome</keyword>
<comment type="subcellular location">
    <subcellularLocation>
        <location evidence="1">Membrane</location>
        <topology evidence="1">Multi-pass membrane protein</topology>
    </subcellularLocation>
</comment>
<dbReference type="Proteomes" id="UP001596105">
    <property type="component" value="Unassembled WGS sequence"/>
</dbReference>